<feature type="domain" description="N-end rule aminoacyl transferase C-terminal" evidence="1">
    <location>
        <begin position="87"/>
        <end position="204"/>
    </location>
</feature>
<keyword evidence="3" id="KW-1185">Reference proteome</keyword>
<dbReference type="PANTHER" id="PTHR21367:SF1">
    <property type="entry name" value="ARGINYL-TRNA--PROTEIN TRANSFERASE 1"/>
    <property type="match status" value="1"/>
</dbReference>
<dbReference type="Pfam" id="PF04377">
    <property type="entry name" value="ATE_C"/>
    <property type="match status" value="1"/>
</dbReference>
<reference evidence="2 3" key="1">
    <citation type="submission" date="2018-03" db="EMBL/GenBank/DDBJ databases">
        <title>Genomic Encyclopedia of Archaeal and Bacterial Type Strains, Phase II (KMG-II): from individual species to whole genera.</title>
        <authorList>
            <person name="Goeker M."/>
        </authorList>
    </citation>
    <scope>NUCLEOTIDE SEQUENCE [LARGE SCALE GENOMIC DNA]</scope>
    <source>
        <strain evidence="2 3">DSM 28229</strain>
    </source>
</reference>
<dbReference type="AlphaFoldDB" id="A0A315ZE08"/>
<dbReference type="GO" id="GO:0005737">
    <property type="term" value="C:cytoplasm"/>
    <property type="evidence" value="ECO:0007669"/>
    <property type="project" value="TreeGrafter"/>
</dbReference>
<proteinExistence type="predicted"/>
<gene>
    <name evidence="2" type="ORF">BC781_102929</name>
</gene>
<dbReference type="PANTHER" id="PTHR21367">
    <property type="entry name" value="ARGININE-TRNA-PROTEIN TRANSFERASE 1"/>
    <property type="match status" value="1"/>
</dbReference>
<sequence>MVFDINYFHDLKGTDLDRLLAEGWFRHTEIMARYELMFFDEQVKGVVPLRVDLENYQHSKGQRKQLKKITHLKREIKPLEITSELDQLYRTYRRMRFPEMGDKSIYEFFNGLTSFDLPYETWQVTYKLDGELIAASFFDVGKESTCGLLGIYHPEQKHLGLGFLSMLVEVEWAIAHGKKYYYPGYLLDSKSVFDYKGRLKNLEFFNWDNEWHPWENFQASETLYHQTRRKLNRLAQELSIRSDYEPQVIEVKDYFAYRWNNRPTDMQSPLQIQLRTGMAHQLRIEYLHKEEQYRIYPYAFQAIGQSKDMYTKDADEILDIADNYYELIHQMEVLQFQELTPIYQYIRKDVKSRFSSLDINLFGNAFPNFTWILFTLKSKRWRIGLGIRQEHLGKEIDRCYVLERYEPFVGEWGIVGKFWDENEFEILLEKGLES</sequence>
<dbReference type="SUPFAM" id="SSF55729">
    <property type="entry name" value="Acyl-CoA N-acyltransferases (Nat)"/>
    <property type="match status" value="1"/>
</dbReference>
<comment type="caution">
    <text evidence="2">The sequence shown here is derived from an EMBL/GenBank/DDBJ whole genome shotgun (WGS) entry which is preliminary data.</text>
</comment>
<dbReference type="EMBL" id="QGDO01000002">
    <property type="protein sequence ID" value="PWJ43369.1"/>
    <property type="molecule type" value="Genomic_DNA"/>
</dbReference>
<protein>
    <submittedName>
        <fullName evidence="2">Arginyl-tRNA--protein-N-Asp/Glu arginylyltransferase</fullName>
    </submittedName>
</protein>
<evidence type="ECO:0000259" key="1">
    <source>
        <dbReference type="Pfam" id="PF04377"/>
    </source>
</evidence>
<dbReference type="InterPro" id="IPR030700">
    <property type="entry name" value="N-end_Aminoacyl_Trfase"/>
</dbReference>
<evidence type="ECO:0000313" key="3">
    <source>
        <dbReference type="Proteomes" id="UP000245535"/>
    </source>
</evidence>
<dbReference type="InterPro" id="IPR016181">
    <property type="entry name" value="Acyl_CoA_acyltransferase"/>
</dbReference>
<dbReference type="InterPro" id="IPR007472">
    <property type="entry name" value="N-end_Aminoacyl_Trfase_C"/>
</dbReference>
<keyword evidence="2" id="KW-0808">Transferase</keyword>
<dbReference type="RefSeq" id="WP_109617858.1">
    <property type="nucleotide sequence ID" value="NZ_QGDO01000002.1"/>
</dbReference>
<dbReference type="GO" id="GO:0004057">
    <property type="term" value="F:arginyl-tRNA--protein transferase activity"/>
    <property type="evidence" value="ECO:0007669"/>
    <property type="project" value="InterPro"/>
</dbReference>
<dbReference type="Proteomes" id="UP000245535">
    <property type="component" value="Unassembled WGS sequence"/>
</dbReference>
<accession>A0A315ZE08</accession>
<evidence type="ECO:0000313" key="2">
    <source>
        <dbReference type="EMBL" id="PWJ43369.1"/>
    </source>
</evidence>
<organism evidence="2 3">
    <name type="scientific">Sediminitomix flava</name>
    <dbReference type="NCBI Taxonomy" id="379075"/>
    <lineage>
        <taxon>Bacteria</taxon>
        <taxon>Pseudomonadati</taxon>
        <taxon>Bacteroidota</taxon>
        <taxon>Cytophagia</taxon>
        <taxon>Cytophagales</taxon>
        <taxon>Flammeovirgaceae</taxon>
        <taxon>Sediminitomix</taxon>
    </lineage>
</organism>
<dbReference type="OrthoDB" id="9782022at2"/>
<name>A0A315ZE08_SEDFL</name>